<feature type="domain" description="VWFA" evidence="1">
    <location>
        <begin position="390"/>
        <end position="574"/>
    </location>
</feature>
<dbReference type="PANTHER" id="PTHR41248">
    <property type="entry name" value="NORD PROTEIN"/>
    <property type="match status" value="1"/>
</dbReference>
<dbReference type="STRING" id="754502.BJG93_05495"/>
<protein>
    <submittedName>
        <fullName evidence="2">VWA domain-containing protein</fullName>
    </submittedName>
</protein>
<evidence type="ECO:0000313" key="2">
    <source>
        <dbReference type="EMBL" id="APA86943.2"/>
    </source>
</evidence>
<reference evidence="2" key="2">
    <citation type="submission" date="2021-06" db="EMBL/GenBank/DDBJ databases">
        <authorList>
            <person name="Rogers T.H."/>
            <person name="Ramsay J.P."/>
            <person name="Wang P."/>
            <person name="Terpolilli J."/>
        </authorList>
    </citation>
    <scope>NUCLEOTIDE SEQUENCE</scope>
    <source>
        <strain evidence="2">WSM5005</strain>
    </source>
</reference>
<reference evidence="2" key="1">
    <citation type="submission" date="2016-09" db="EMBL/GenBank/DDBJ databases">
        <title>The Complete Genome of Burkholderia sprentiae wsm5005.</title>
        <authorList>
            <person name="De Meyer S."/>
            <person name="Wang P."/>
            <person name="Terpolilli J."/>
        </authorList>
    </citation>
    <scope>NUCLEOTIDE SEQUENCE [LARGE SCALE GENOMIC DNA]</scope>
    <source>
        <strain evidence="2">WSM5005</strain>
    </source>
</reference>
<dbReference type="InterPro" id="IPR036465">
    <property type="entry name" value="vWFA_dom_sf"/>
</dbReference>
<dbReference type="KEGG" id="pspw:BJG93_05495"/>
<dbReference type="EMBL" id="CP017561">
    <property type="protein sequence ID" value="APA86943.2"/>
    <property type="molecule type" value="Genomic_DNA"/>
</dbReference>
<sequence length="579" mass="63759">MGNESGSAMQGVVDASFTAATRMLECYAAGFGQWDVDAMEARKEPAPTRVCVQTERLDELGGGALRTSIGEGGVIRVAPAVDEGSERSGAARLYQASVAHALAHLRYSRPASPIGKRGALRIAVASLIEDARVERLLMRDYPGLHSLWGAFHTASGELGMLTFSSLAARLARALHDVGYEDPNEWVCKGRRLFDAIAAHHDDMAACHEVADILAVDLAQMRVRFDVSSYRTEPRYRDDNSYLWTTESEPVHARMEPAPDATDRTMARPNAADNMRLLDNPPIETEAWRAYRYPEWHSRVGLLLPDWTCVYDRAPAAEPLSESERADAGLLAVRRALPSGWQRSPTRLRRRSEGPELDLDALIDDRIARRMGAAGDGRIFEQKRRTPPSMSVLFLLDLSTSTNDRIGVTQQTVLDIEKEAAATIASALEPTATRVALHGFSSNGRHDVRYTRVKDFDEPFGKAQRERLLAQKGALSTRMGAALRHAAAQFDEEQSEAKLLVLVTDGEPSDVDVHDSMHLIEDARHAVSALSSRGILPFCFAFDRDGHRYVRTIFGPGHYLVLNGAGNLAQQVSKVLASLR</sequence>
<keyword evidence="3" id="KW-1185">Reference proteome</keyword>
<dbReference type="SUPFAM" id="SSF53300">
    <property type="entry name" value="vWA-like"/>
    <property type="match status" value="1"/>
</dbReference>
<dbReference type="SMART" id="SM00327">
    <property type="entry name" value="VWA"/>
    <property type="match status" value="1"/>
</dbReference>
<dbReference type="PROSITE" id="PS50234">
    <property type="entry name" value="VWFA"/>
    <property type="match status" value="1"/>
</dbReference>
<dbReference type="PANTHER" id="PTHR41248:SF1">
    <property type="entry name" value="NORD PROTEIN"/>
    <property type="match status" value="1"/>
</dbReference>
<dbReference type="InterPro" id="IPR051928">
    <property type="entry name" value="NorD/CobT"/>
</dbReference>
<dbReference type="Proteomes" id="UP000179860">
    <property type="component" value="Chromosome 1"/>
</dbReference>
<dbReference type="InterPro" id="IPR002035">
    <property type="entry name" value="VWF_A"/>
</dbReference>
<evidence type="ECO:0000313" key="3">
    <source>
        <dbReference type="Proteomes" id="UP000179860"/>
    </source>
</evidence>
<dbReference type="Pfam" id="PF00092">
    <property type="entry name" value="VWA"/>
    <property type="match status" value="1"/>
</dbReference>
<gene>
    <name evidence="2" type="ORF">BJG93_05495</name>
</gene>
<dbReference type="RefSeq" id="WP_051374388.1">
    <property type="nucleotide sequence ID" value="NZ_CP017561.2"/>
</dbReference>
<dbReference type="AlphaFoldDB" id="A0A1I9YKW0"/>
<proteinExistence type="predicted"/>
<evidence type="ECO:0000259" key="1">
    <source>
        <dbReference type="PROSITE" id="PS50234"/>
    </source>
</evidence>
<accession>A0A1I9YKW0</accession>
<name>A0A1I9YKW0_9BURK</name>
<organism evidence="2 3">
    <name type="scientific">Paraburkholderia sprentiae WSM5005</name>
    <dbReference type="NCBI Taxonomy" id="754502"/>
    <lineage>
        <taxon>Bacteria</taxon>
        <taxon>Pseudomonadati</taxon>
        <taxon>Pseudomonadota</taxon>
        <taxon>Betaproteobacteria</taxon>
        <taxon>Burkholderiales</taxon>
        <taxon>Burkholderiaceae</taxon>
        <taxon>Paraburkholderia</taxon>
    </lineage>
</organism>
<dbReference type="Gene3D" id="3.40.50.410">
    <property type="entry name" value="von Willebrand factor, type A domain"/>
    <property type="match status" value="1"/>
</dbReference>